<dbReference type="EMBL" id="LQZT01000011">
    <property type="protein sequence ID" value="OCW58033.1"/>
    <property type="molecule type" value="Genomic_DNA"/>
</dbReference>
<dbReference type="RefSeq" id="WP_066177389.1">
    <property type="nucleotide sequence ID" value="NZ_LQZT01000011.1"/>
</dbReference>
<evidence type="ECO:0000313" key="4">
    <source>
        <dbReference type="Proteomes" id="UP000094795"/>
    </source>
</evidence>
<dbReference type="AlphaFoldDB" id="A0A1C1YWV3"/>
<dbReference type="NCBIfam" id="NF008107">
    <property type="entry name" value="PRK10853.1"/>
    <property type="match status" value="1"/>
</dbReference>
<dbReference type="Pfam" id="PF03960">
    <property type="entry name" value="ArsC"/>
    <property type="match status" value="1"/>
</dbReference>
<accession>A0A1C1YWV3</accession>
<dbReference type="PROSITE" id="PS51353">
    <property type="entry name" value="ARSC"/>
    <property type="match status" value="1"/>
</dbReference>
<evidence type="ECO:0000256" key="1">
    <source>
        <dbReference type="ARBA" id="ARBA00007198"/>
    </source>
</evidence>
<comment type="similarity">
    <text evidence="1 2">Belongs to the ArsC family.</text>
</comment>
<comment type="caution">
    <text evidence="3">The sequence shown here is derived from an EMBL/GenBank/DDBJ whole genome shotgun (WGS) entry which is preliminary data.</text>
</comment>
<evidence type="ECO:0000256" key="2">
    <source>
        <dbReference type="PROSITE-ProRule" id="PRU01282"/>
    </source>
</evidence>
<evidence type="ECO:0000313" key="3">
    <source>
        <dbReference type="EMBL" id="OCW58033.1"/>
    </source>
</evidence>
<name>A0A1C1YWV3_9HYPH</name>
<organism evidence="3 4">
    <name type="scientific">Hoeflea olei</name>
    <dbReference type="NCBI Taxonomy" id="1480615"/>
    <lineage>
        <taxon>Bacteria</taxon>
        <taxon>Pseudomonadati</taxon>
        <taxon>Pseudomonadota</taxon>
        <taxon>Alphaproteobacteria</taxon>
        <taxon>Hyphomicrobiales</taxon>
        <taxon>Rhizobiaceae</taxon>
        <taxon>Hoeflea</taxon>
    </lineage>
</organism>
<dbReference type="PANTHER" id="PTHR30041:SF8">
    <property type="entry name" value="PROTEIN YFFB"/>
    <property type="match status" value="1"/>
</dbReference>
<dbReference type="CDD" id="cd03035">
    <property type="entry name" value="ArsC_Yffb"/>
    <property type="match status" value="1"/>
</dbReference>
<proteinExistence type="inferred from homology"/>
<dbReference type="InterPro" id="IPR006660">
    <property type="entry name" value="Arsenate_reductase-like"/>
</dbReference>
<protein>
    <submittedName>
        <fullName evidence="3">Arsenate reductase</fullName>
    </submittedName>
</protein>
<sequence>MSMTIYGIKNCDTMKKARAWLADHGVEARFHDYKTEGIDRASLERWCAQAGWETVLNRAGRTFKMLPEASKQDLDQHAAIDLMLAQPSMIKRPVLEADGRLLIGFKPELYEQVFA</sequence>
<dbReference type="PANTHER" id="PTHR30041">
    <property type="entry name" value="ARSENATE REDUCTASE"/>
    <property type="match status" value="1"/>
</dbReference>
<keyword evidence="4" id="KW-1185">Reference proteome</keyword>
<dbReference type="STRING" id="1480615.AWJ14_01325"/>
<dbReference type="NCBIfam" id="TIGR01617">
    <property type="entry name" value="arsC_related"/>
    <property type="match status" value="1"/>
</dbReference>
<dbReference type="SUPFAM" id="SSF52833">
    <property type="entry name" value="Thioredoxin-like"/>
    <property type="match status" value="1"/>
</dbReference>
<dbReference type="InterPro" id="IPR036249">
    <property type="entry name" value="Thioredoxin-like_sf"/>
</dbReference>
<dbReference type="InterPro" id="IPR006504">
    <property type="entry name" value="Tscrpt_reg_Spx/MgsR"/>
</dbReference>
<gene>
    <name evidence="3" type="ORF">AWJ14_01325</name>
</gene>
<dbReference type="Proteomes" id="UP000094795">
    <property type="component" value="Unassembled WGS sequence"/>
</dbReference>
<reference evidence="3 4" key="1">
    <citation type="submission" date="2015-12" db="EMBL/GenBank/DDBJ databases">
        <authorList>
            <person name="Shamseldin A."/>
            <person name="Moawad H."/>
            <person name="Abd El-Rahim W.M."/>
            <person name="Sadowsky M.J."/>
        </authorList>
    </citation>
    <scope>NUCLEOTIDE SEQUENCE [LARGE SCALE GENOMIC DNA]</scope>
    <source>
        <strain evidence="3 4">JC234</strain>
    </source>
</reference>
<dbReference type="Gene3D" id="3.40.30.10">
    <property type="entry name" value="Glutaredoxin"/>
    <property type="match status" value="1"/>
</dbReference>
<dbReference type="OrthoDB" id="9803749at2"/>